<reference evidence="1" key="1">
    <citation type="submission" date="2019-08" db="EMBL/GenBank/DDBJ databases">
        <authorList>
            <person name="Kucharzyk K."/>
            <person name="Murdoch R.W."/>
            <person name="Higgins S."/>
            <person name="Loffler F."/>
        </authorList>
    </citation>
    <scope>NUCLEOTIDE SEQUENCE</scope>
</reference>
<comment type="caution">
    <text evidence="1">The sequence shown here is derived from an EMBL/GenBank/DDBJ whole genome shotgun (WGS) entry which is preliminary data.</text>
</comment>
<dbReference type="SUPFAM" id="SSF53850">
    <property type="entry name" value="Periplasmic binding protein-like II"/>
    <property type="match status" value="1"/>
</dbReference>
<dbReference type="Pfam" id="PF03401">
    <property type="entry name" value="TctC"/>
    <property type="match status" value="1"/>
</dbReference>
<dbReference type="Gene3D" id="3.40.190.10">
    <property type="entry name" value="Periplasmic binding protein-like II"/>
    <property type="match status" value="1"/>
</dbReference>
<gene>
    <name evidence="1" type="ORF">SDC9_05436</name>
</gene>
<evidence type="ECO:0000313" key="1">
    <source>
        <dbReference type="EMBL" id="MPL59880.1"/>
    </source>
</evidence>
<dbReference type="PANTHER" id="PTHR42928:SF5">
    <property type="entry name" value="BLR1237 PROTEIN"/>
    <property type="match status" value="1"/>
</dbReference>
<sequence>MKSNTKRIIALLLVIAAVAAPLAAQAKKYPTKAIEVTCLFGPGSAADLIARKFSDLAQGYLGQPLPVVNRTGGGQAIGYNYVKNQRPDGYNVIWTSNGIFTAYYQGNIDFKHEAFTHIAQVSYEPVSIAVKYDAPWKTVKEFMDYIKANPGKVRIGNSGAGTFTHLTAAALENEAGSRVVHVPFGKGLAFASLLGGQIEATIQLPSEVEGQYKAKQVRILAVTGADRVESMPDVPTLKESGYPLELILWRGLAVPKGTPADVVQTLVEATRKVVESQEFKAFAKTVAIIPSFKTGSEFQAFLDQDDKTNAVLMKQTGTSNR</sequence>
<dbReference type="PANTHER" id="PTHR42928">
    <property type="entry name" value="TRICARBOXYLATE-BINDING PROTEIN"/>
    <property type="match status" value="1"/>
</dbReference>
<dbReference type="InterPro" id="IPR005064">
    <property type="entry name" value="BUG"/>
</dbReference>
<name>A0A644SYW4_9ZZZZ</name>
<dbReference type="PIRSF" id="PIRSF017082">
    <property type="entry name" value="YflP"/>
    <property type="match status" value="1"/>
</dbReference>
<dbReference type="Gene3D" id="3.40.190.150">
    <property type="entry name" value="Bordetella uptake gene, domain 1"/>
    <property type="match status" value="1"/>
</dbReference>
<evidence type="ECO:0008006" key="2">
    <source>
        <dbReference type="Google" id="ProtNLM"/>
    </source>
</evidence>
<dbReference type="AlphaFoldDB" id="A0A644SYW4"/>
<organism evidence="1">
    <name type="scientific">bioreactor metagenome</name>
    <dbReference type="NCBI Taxonomy" id="1076179"/>
    <lineage>
        <taxon>unclassified sequences</taxon>
        <taxon>metagenomes</taxon>
        <taxon>ecological metagenomes</taxon>
    </lineage>
</organism>
<accession>A0A644SYW4</accession>
<dbReference type="EMBL" id="VSSQ01000010">
    <property type="protein sequence ID" value="MPL59880.1"/>
    <property type="molecule type" value="Genomic_DNA"/>
</dbReference>
<dbReference type="InterPro" id="IPR042100">
    <property type="entry name" value="Bug_dom1"/>
</dbReference>
<dbReference type="CDD" id="cd07012">
    <property type="entry name" value="PBP2_Bug_TTT"/>
    <property type="match status" value="1"/>
</dbReference>
<proteinExistence type="predicted"/>
<protein>
    <recommendedName>
        <fullName evidence="2">Tripartite tricarboxylate transporter substrate binding protein</fullName>
    </recommendedName>
</protein>